<dbReference type="Pfam" id="PF17921">
    <property type="entry name" value="Integrase_H2C2"/>
    <property type="match status" value="1"/>
</dbReference>
<dbReference type="InterPro" id="IPR041588">
    <property type="entry name" value="Integrase_H2C2"/>
</dbReference>
<dbReference type="Pfam" id="PF00665">
    <property type="entry name" value="rve"/>
    <property type="match status" value="1"/>
</dbReference>
<evidence type="ECO:0000256" key="6">
    <source>
        <dbReference type="ARBA" id="ARBA00022801"/>
    </source>
</evidence>
<dbReference type="PANTHER" id="PTHR37984:SF7">
    <property type="entry name" value="INTEGRASE CATALYTIC DOMAIN-CONTAINING PROTEIN"/>
    <property type="match status" value="1"/>
</dbReference>
<dbReference type="GO" id="GO:0042575">
    <property type="term" value="C:DNA polymerase complex"/>
    <property type="evidence" value="ECO:0007669"/>
    <property type="project" value="UniProtKB-ARBA"/>
</dbReference>
<gene>
    <name evidence="12 13 14" type="primary">LOC113470024</name>
</gene>
<dbReference type="Gene3D" id="1.10.340.70">
    <property type="match status" value="1"/>
</dbReference>
<evidence type="ECO:0000256" key="2">
    <source>
        <dbReference type="ARBA" id="ARBA00022679"/>
    </source>
</evidence>
<dbReference type="CDD" id="cd09274">
    <property type="entry name" value="RNase_HI_RT_Ty3"/>
    <property type="match status" value="1"/>
</dbReference>
<organism evidence="11 13">
    <name type="scientific">Diaphorina citri</name>
    <name type="common">Asian citrus psyllid</name>
    <dbReference type="NCBI Taxonomy" id="121845"/>
    <lineage>
        <taxon>Eukaryota</taxon>
        <taxon>Metazoa</taxon>
        <taxon>Ecdysozoa</taxon>
        <taxon>Arthropoda</taxon>
        <taxon>Hexapoda</taxon>
        <taxon>Insecta</taxon>
        <taxon>Pterygota</taxon>
        <taxon>Neoptera</taxon>
        <taxon>Paraneoptera</taxon>
        <taxon>Hemiptera</taxon>
        <taxon>Sternorrhyncha</taxon>
        <taxon>Psylloidea</taxon>
        <taxon>Psyllidae</taxon>
        <taxon>Diaphorininae</taxon>
        <taxon>Diaphorina</taxon>
    </lineage>
</organism>
<dbReference type="GO" id="GO:0003964">
    <property type="term" value="F:RNA-directed DNA polymerase activity"/>
    <property type="evidence" value="ECO:0007669"/>
    <property type="project" value="UniProtKB-KW"/>
</dbReference>
<dbReference type="PaxDb" id="121845-A0A3Q0J653"/>
<dbReference type="Gene3D" id="2.40.70.10">
    <property type="entry name" value="Acid Proteases"/>
    <property type="match status" value="1"/>
</dbReference>
<dbReference type="Proteomes" id="UP000079169">
    <property type="component" value="Unplaced"/>
</dbReference>
<evidence type="ECO:0000256" key="4">
    <source>
        <dbReference type="ARBA" id="ARBA00022722"/>
    </source>
</evidence>
<dbReference type="KEGG" id="dci:113470024"/>
<dbReference type="Gene3D" id="3.30.70.270">
    <property type="match status" value="2"/>
</dbReference>
<dbReference type="InterPro" id="IPR050951">
    <property type="entry name" value="Retrovirus_Pol_polyprotein"/>
</dbReference>
<dbReference type="STRING" id="121845.A0A3Q0J653"/>
<dbReference type="InterPro" id="IPR000477">
    <property type="entry name" value="RT_dom"/>
</dbReference>
<proteinExistence type="predicted"/>
<dbReference type="RefSeq" id="XP_026683957.1">
    <property type="nucleotide sequence ID" value="XM_026828156.1"/>
</dbReference>
<dbReference type="Gene3D" id="3.30.420.10">
    <property type="entry name" value="Ribonuclease H-like superfamily/Ribonuclease H"/>
    <property type="match status" value="1"/>
</dbReference>
<keyword evidence="4" id="KW-0540">Nuclease</keyword>
<evidence type="ECO:0000256" key="3">
    <source>
        <dbReference type="ARBA" id="ARBA00022695"/>
    </source>
</evidence>
<dbReference type="GO" id="GO:0015074">
    <property type="term" value="P:DNA integration"/>
    <property type="evidence" value="ECO:0007669"/>
    <property type="project" value="InterPro"/>
</dbReference>
<keyword evidence="6" id="KW-0378">Hydrolase</keyword>
<evidence type="ECO:0000256" key="8">
    <source>
        <dbReference type="SAM" id="MobiDB-lite"/>
    </source>
</evidence>
<dbReference type="InterPro" id="IPR036397">
    <property type="entry name" value="RNaseH_sf"/>
</dbReference>
<evidence type="ECO:0000313" key="11">
    <source>
        <dbReference type="Proteomes" id="UP000079169"/>
    </source>
</evidence>
<evidence type="ECO:0000313" key="14">
    <source>
        <dbReference type="RefSeq" id="XP_026683958.1"/>
    </source>
</evidence>
<dbReference type="GO" id="GO:0016787">
    <property type="term" value="F:hydrolase activity"/>
    <property type="evidence" value="ECO:0007669"/>
    <property type="project" value="UniProtKB-KW"/>
</dbReference>
<dbReference type="FunFam" id="3.30.420.10:FF:000063">
    <property type="entry name" value="Retrovirus-related Pol polyprotein from transposon 297-like Protein"/>
    <property type="match status" value="1"/>
</dbReference>
<name>A0A3Q0J653_DIACI</name>
<accession>A0A3Q0J653</accession>
<dbReference type="PROSITE" id="PS50994">
    <property type="entry name" value="INTEGRASE"/>
    <property type="match status" value="1"/>
</dbReference>
<evidence type="ECO:0000313" key="13">
    <source>
        <dbReference type="RefSeq" id="XP_026683957.1"/>
    </source>
</evidence>
<reference evidence="12 13" key="1">
    <citation type="submission" date="2025-04" db="UniProtKB">
        <authorList>
            <consortium name="RefSeq"/>
        </authorList>
    </citation>
    <scope>IDENTIFICATION</scope>
</reference>
<keyword evidence="5" id="KW-0255">Endonuclease</keyword>
<keyword evidence="11" id="KW-1185">Reference proteome</keyword>
<evidence type="ECO:0000256" key="1">
    <source>
        <dbReference type="ARBA" id="ARBA00012493"/>
    </source>
</evidence>
<keyword evidence="3" id="KW-0548">Nucleotidyltransferase</keyword>
<evidence type="ECO:0000259" key="10">
    <source>
        <dbReference type="PROSITE" id="PS50994"/>
    </source>
</evidence>
<dbReference type="Pfam" id="PF17917">
    <property type="entry name" value="RT_RNaseH"/>
    <property type="match status" value="1"/>
</dbReference>
<dbReference type="GO" id="GO:0003676">
    <property type="term" value="F:nucleic acid binding"/>
    <property type="evidence" value="ECO:0007669"/>
    <property type="project" value="InterPro"/>
</dbReference>
<feature type="domain" description="Integrase catalytic" evidence="10">
    <location>
        <begin position="995"/>
        <end position="1163"/>
    </location>
</feature>
<dbReference type="InterPro" id="IPR043502">
    <property type="entry name" value="DNA/RNA_pol_sf"/>
</dbReference>
<evidence type="ECO:0000313" key="12">
    <source>
        <dbReference type="RefSeq" id="XP_026683956.1"/>
    </source>
</evidence>
<dbReference type="InterPro" id="IPR001584">
    <property type="entry name" value="Integrase_cat-core"/>
</dbReference>
<feature type="domain" description="Reverse transcriptase" evidence="9">
    <location>
        <begin position="448"/>
        <end position="625"/>
    </location>
</feature>
<evidence type="ECO:0000259" key="9">
    <source>
        <dbReference type="PROSITE" id="PS50878"/>
    </source>
</evidence>
<dbReference type="CDD" id="cd05481">
    <property type="entry name" value="retropepsin_like_LTR_1"/>
    <property type="match status" value="1"/>
</dbReference>
<dbReference type="InterPro" id="IPR021109">
    <property type="entry name" value="Peptidase_aspartic_dom_sf"/>
</dbReference>
<feature type="compositionally biased region" description="Polar residues" evidence="8">
    <location>
        <begin position="1277"/>
        <end position="1299"/>
    </location>
</feature>
<protein>
    <recommendedName>
        <fullName evidence="1">RNA-directed DNA polymerase</fullName>
        <ecNumber evidence="1">2.7.7.49</ecNumber>
    </recommendedName>
</protein>
<dbReference type="FunFam" id="3.30.70.270:FF:000063">
    <property type="entry name" value="Zinc knuckle domaincontaining protein"/>
    <property type="match status" value="1"/>
</dbReference>
<sequence length="1313" mass="150801">MMEFNKPDILSFTGNISENFRVFKEDVSIYFTATKTTNEQNDIQVARLKNLLGPEGRKVYRSINTTEPGKETVLSIMKTLEDHCIPKKNETMEIFKFLSRHQGPNEPFERFYVALKSLILSCGFGDQEEKLLKSQIILGINSKTTQQKLLMSENNVSLQKVVDYCLAIEQSETNLKTLSLEHEGASSMEVFESQPQKFNCSNCGFKHVKNKCGAYGKQCHKCHRMNHYSSMCRQRSVNRTRQTHNISKVQANEDQHDQQDNFSLNLIGIAEVKSSARNKWHEDLDVEGSSVEFKIDTGAETNIIPYSVYNKFPEEIKKLVRETPVKLEVYGGFIIVPYGIIRLNVSYNGTSVSEDFFIVSEKNCRPILGLATCRSLHIIPSINVSTKHIVNVQDFIETHKEVFTGLGCLPGELKLKLKENAIPVSNPARRVPYKLMDRLKVTLESLESKGIISKAEPSEWCSNLVILEKKSGDLRLCIDPKELNPNLMRDYFMIPTIEQLSSEIGNKQYYCVFDLKDGFYQIKLDEASSKLCSFSTPFGIYKFLRAPFGLSVLPEHFQKLTQNLFGSIKGVKVYFDDIIACANSLEELADIVDNIFYVAKQNNVKFNPDKIQYFVKEVNYLGMKFNSFGIKPDQNRVLAIKNLQAPRNRTELQSIIGMINFLRPFICNLSELLVPFRNLLKKDVIFSWDKNHDAQLDKIKDIICNLSLLSNFDGEKPVVIQADASQYAAGCTLLQDNKPVFFASKCLSASESNFAQIEKELLAITFAFNKFHNYLYGHSNITVYTDHSPLVSIIKKSMSSVQNNRIRRLRLKLLPYSFELKYLPGKHMYIADLLSRNIKTESVSDDDSLTEYVHVVGTELTFKNDSFQKLVEASQSDSSLIKIFEFYQKGWPKSLSENENDSDLSHYYNMKSEITCENGLVYFNNRIIIPKAKRQYILDLLHETHTNFNKSKIIVQNFFYWPGILSDVRNLIMSCNICQTVQRSKIKEPLKSHDIPEIPFHKVGVDIAEYKQIPYLVLIDYYSRWIEVVKLANKSCSSVISVLKSIFSRFGIPKTVISDNVPFNSNEFSNFCKEWNFDLETISPHHSCSNGLAEKAVGIVKKMFQKAELDRQDINLYLLNYRNSPVANLEYSPAQLLFSRNLRSKLPISSHDLKPKIIQDPKICSKVGQTETYNKTSLKQETVFSQKDDVWVQNIKLKIWEPARIVKVLNHRSYLVKMMNTGKLFRRNAHYLRKRANNFECQDFSDHSFNDIDVPVNNDNFPGNNDDYIDDPGNQSVQMSPHCQTSDQISPRRQTSRYVTRSGREIIKPIRYT</sequence>
<evidence type="ECO:0000256" key="5">
    <source>
        <dbReference type="ARBA" id="ARBA00022759"/>
    </source>
</evidence>
<dbReference type="PANTHER" id="PTHR37984">
    <property type="entry name" value="PROTEIN CBG26694"/>
    <property type="match status" value="1"/>
</dbReference>
<feature type="region of interest" description="Disordered" evidence="8">
    <location>
        <begin position="1277"/>
        <end position="1303"/>
    </location>
</feature>
<dbReference type="InterPro" id="IPR041373">
    <property type="entry name" value="RT_RNaseH"/>
</dbReference>
<dbReference type="Gene3D" id="3.10.10.10">
    <property type="entry name" value="HIV Type 1 Reverse Transcriptase, subunit A, domain 1"/>
    <property type="match status" value="1"/>
</dbReference>
<dbReference type="InterPro" id="IPR012337">
    <property type="entry name" value="RNaseH-like_sf"/>
</dbReference>
<dbReference type="SUPFAM" id="SSF56672">
    <property type="entry name" value="DNA/RNA polymerases"/>
    <property type="match status" value="1"/>
</dbReference>
<keyword evidence="7" id="KW-0695">RNA-directed DNA polymerase</keyword>
<dbReference type="CDD" id="cd01647">
    <property type="entry name" value="RT_LTR"/>
    <property type="match status" value="1"/>
</dbReference>
<dbReference type="Pfam" id="PF00078">
    <property type="entry name" value="RVT_1"/>
    <property type="match status" value="1"/>
</dbReference>
<keyword evidence="2" id="KW-0808">Transferase</keyword>
<dbReference type="InterPro" id="IPR043128">
    <property type="entry name" value="Rev_trsase/Diguanyl_cyclase"/>
</dbReference>
<dbReference type="GeneID" id="113470024"/>
<dbReference type="SUPFAM" id="SSF50630">
    <property type="entry name" value="Acid proteases"/>
    <property type="match status" value="1"/>
</dbReference>
<dbReference type="GO" id="GO:0004519">
    <property type="term" value="F:endonuclease activity"/>
    <property type="evidence" value="ECO:0007669"/>
    <property type="project" value="UniProtKB-KW"/>
</dbReference>
<dbReference type="RefSeq" id="XP_026683956.1">
    <property type="nucleotide sequence ID" value="XM_026828155.1"/>
</dbReference>
<dbReference type="EC" id="2.7.7.49" evidence="1"/>
<dbReference type="SUPFAM" id="SSF53098">
    <property type="entry name" value="Ribonuclease H-like"/>
    <property type="match status" value="1"/>
</dbReference>
<evidence type="ECO:0000256" key="7">
    <source>
        <dbReference type="ARBA" id="ARBA00022918"/>
    </source>
</evidence>
<dbReference type="RefSeq" id="XP_026683958.1">
    <property type="nucleotide sequence ID" value="XM_026828157.1"/>
</dbReference>
<dbReference type="PROSITE" id="PS50878">
    <property type="entry name" value="RT_POL"/>
    <property type="match status" value="1"/>
</dbReference>